<dbReference type="AlphaFoldDB" id="A0AA97AKK4"/>
<sequence length="130" mass="15839">MGILEILEADYRNFPRNQTYRIYAEDVYFKDPLNEFRGRGRYQQMIQFINTWFLDPNLELHQIQRTDNQIRTDWTLSWTTPLPWRPRIVISGWSELQLDHEEQIISHVDYWHCSRWDVLKQHFSGKAATP</sequence>
<evidence type="ECO:0000313" key="1">
    <source>
        <dbReference type="EMBL" id="WNZ23702.1"/>
    </source>
</evidence>
<dbReference type="InterPro" id="IPR032710">
    <property type="entry name" value="NTF2-like_dom_sf"/>
</dbReference>
<gene>
    <name evidence="1" type="ORF">HJG54_13120</name>
</gene>
<reference evidence="1" key="1">
    <citation type="submission" date="2020-05" db="EMBL/GenBank/DDBJ databases">
        <authorList>
            <person name="Zhu T."/>
            <person name="Keshari N."/>
            <person name="Lu X."/>
        </authorList>
    </citation>
    <scope>NUCLEOTIDE SEQUENCE</scope>
    <source>
        <strain evidence="1">NK1-12</strain>
    </source>
</reference>
<dbReference type="Gene3D" id="3.10.450.50">
    <property type="match status" value="1"/>
</dbReference>
<dbReference type="InterPro" id="IPR018790">
    <property type="entry name" value="DUF2358"/>
</dbReference>
<organism evidence="1">
    <name type="scientific">Leptolyngbya sp. NK1-12</name>
    <dbReference type="NCBI Taxonomy" id="2547451"/>
    <lineage>
        <taxon>Bacteria</taxon>
        <taxon>Bacillati</taxon>
        <taxon>Cyanobacteriota</taxon>
        <taxon>Cyanophyceae</taxon>
        <taxon>Leptolyngbyales</taxon>
        <taxon>Leptolyngbyaceae</taxon>
        <taxon>Leptolyngbya group</taxon>
        <taxon>Leptolyngbya</taxon>
    </lineage>
</organism>
<name>A0AA97AKK4_9CYAN</name>
<dbReference type="RefSeq" id="WP_316435425.1">
    <property type="nucleotide sequence ID" value="NZ_CP053586.1"/>
</dbReference>
<protein>
    <submittedName>
        <fullName evidence="1">DUF2358 domain-containing protein</fullName>
    </submittedName>
</protein>
<accession>A0AA97AKK4</accession>
<dbReference type="PANTHER" id="PTHR34123:SF1">
    <property type="entry name" value="OS04G0578200 PROTEIN"/>
    <property type="match status" value="1"/>
</dbReference>
<dbReference type="EMBL" id="CP053586">
    <property type="protein sequence ID" value="WNZ23702.1"/>
    <property type="molecule type" value="Genomic_DNA"/>
</dbReference>
<dbReference type="Pfam" id="PF10184">
    <property type="entry name" value="DUF2358"/>
    <property type="match status" value="1"/>
</dbReference>
<dbReference type="PANTHER" id="PTHR34123">
    <property type="entry name" value="OS04G0578200 PROTEIN"/>
    <property type="match status" value="1"/>
</dbReference>
<proteinExistence type="predicted"/>
<dbReference type="SUPFAM" id="SSF54427">
    <property type="entry name" value="NTF2-like"/>
    <property type="match status" value="1"/>
</dbReference>